<evidence type="ECO:0000256" key="1">
    <source>
        <dbReference type="SAM" id="SignalP"/>
    </source>
</evidence>
<protein>
    <submittedName>
        <fullName evidence="2">Uncharacterized protein</fullName>
    </submittedName>
</protein>
<keyword evidence="1" id="KW-0732">Signal</keyword>
<reference evidence="3" key="1">
    <citation type="submission" date="2017-08" db="EMBL/GenBank/DDBJ databases">
        <authorList>
            <person name="Varghese N."/>
            <person name="Submissions S."/>
        </authorList>
    </citation>
    <scope>NUCLEOTIDE SEQUENCE [LARGE SCALE GENOMIC DNA]</scope>
    <source>
        <strain evidence="3">USBA17B2</strain>
    </source>
</reference>
<keyword evidence="3" id="KW-1185">Reference proteome</keyword>
<dbReference type="Proteomes" id="UP000219688">
    <property type="component" value="Unassembled WGS sequence"/>
</dbReference>
<organism evidence="2 3">
    <name type="scientific">Ornithinimicrobium cerasi</name>
    <dbReference type="NCBI Taxonomy" id="2248773"/>
    <lineage>
        <taxon>Bacteria</taxon>
        <taxon>Bacillati</taxon>
        <taxon>Actinomycetota</taxon>
        <taxon>Actinomycetes</taxon>
        <taxon>Micrococcales</taxon>
        <taxon>Ornithinimicrobiaceae</taxon>
        <taxon>Ornithinimicrobium</taxon>
    </lineage>
</organism>
<name>A0A285VXI8_9MICO</name>
<proteinExistence type="predicted"/>
<gene>
    <name evidence="2" type="ORF">SAMN05421879_11924</name>
</gene>
<sequence>MRMSSRIRYAAALAAVGLVTSAGAASAHHCYKDRWADAAYQHHVNGGTAWVTLSDLGTMFLVPPELQADCAWVVDEVVAEWMVERGMTQEPLIHSKATIGGGAFYNKGKAPKPFEYLGEADFMMLEEVVGERLAACAAEL</sequence>
<evidence type="ECO:0000313" key="3">
    <source>
        <dbReference type="Proteomes" id="UP000219688"/>
    </source>
</evidence>
<dbReference type="AlphaFoldDB" id="A0A285VXI8"/>
<accession>A0A285VXI8</accession>
<evidence type="ECO:0000313" key="2">
    <source>
        <dbReference type="EMBL" id="SOC57976.1"/>
    </source>
</evidence>
<dbReference type="EMBL" id="OBQK01000019">
    <property type="protein sequence ID" value="SOC57976.1"/>
    <property type="molecule type" value="Genomic_DNA"/>
</dbReference>
<feature type="signal peptide" evidence="1">
    <location>
        <begin position="1"/>
        <end position="24"/>
    </location>
</feature>
<feature type="chain" id="PRO_5038567389" evidence="1">
    <location>
        <begin position="25"/>
        <end position="140"/>
    </location>
</feature>